<feature type="compositionally biased region" description="Low complexity" evidence="1">
    <location>
        <begin position="85"/>
        <end position="95"/>
    </location>
</feature>
<accession>A0ABY9J4G3</accession>
<feature type="compositionally biased region" description="Basic and acidic residues" evidence="1">
    <location>
        <begin position="144"/>
        <end position="160"/>
    </location>
</feature>
<feature type="compositionally biased region" description="Basic and acidic residues" evidence="1">
    <location>
        <begin position="9"/>
        <end position="29"/>
    </location>
</feature>
<dbReference type="EMBL" id="CP120983">
    <property type="protein sequence ID" value="WLQ62080.1"/>
    <property type="molecule type" value="Genomic_DNA"/>
</dbReference>
<gene>
    <name evidence="2" type="ORF">P8A20_00065</name>
    <name evidence="3" type="ORF">P8A20_37040</name>
</gene>
<organism evidence="2 4">
    <name type="scientific">Streptomyces glycanivorans</name>
    <dbReference type="NCBI Taxonomy" id="3033808"/>
    <lineage>
        <taxon>Bacteria</taxon>
        <taxon>Bacillati</taxon>
        <taxon>Actinomycetota</taxon>
        <taxon>Actinomycetes</taxon>
        <taxon>Kitasatosporales</taxon>
        <taxon>Streptomycetaceae</taxon>
        <taxon>Streptomyces</taxon>
    </lineage>
</organism>
<proteinExistence type="predicted"/>
<evidence type="ECO:0000256" key="1">
    <source>
        <dbReference type="SAM" id="MobiDB-lite"/>
    </source>
</evidence>
<feature type="region of interest" description="Disordered" evidence="1">
    <location>
        <begin position="1"/>
        <end position="160"/>
    </location>
</feature>
<evidence type="ECO:0000313" key="4">
    <source>
        <dbReference type="Proteomes" id="UP001224433"/>
    </source>
</evidence>
<feature type="compositionally biased region" description="Basic and acidic residues" evidence="1">
    <location>
        <begin position="109"/>
        <end position="128"/>
    </location>
</feature>
<keyword evidence="4" id="KW-1185">Reference proteome</keyword>
<dbReference type="RefSeq" id="WP_306102585.1">
    <property type="nucleotide sequence ID" value="NZ_CP120983.1"/>
</dbReference>
<evidence type="ECO:0000313" key="3">
    <source>
        <dbReference type="EMBL" id="WLQ68795.1"/>
    </source>
</evidence>
<feature type="compositionally biased region" description="Basic residues" evidence="1">
    <location>
        <begin position="46"/>
        <end position="64"/>
    </location>
</feature>
<name>A0ABY9J4G3_9ACTN</name>
<evidence type="ECO:0000313" key="2">
    <source>
        <dbReference type="EMBL" id="WLQ62080.1"/>
    </source>
</evidence>
<dbReference type="EMBL" id="CP120983">
    <property type="protein sequence ID" value="WLQ68795.1"/>
    <property type="molecule type" value="Genomic_DNA"/>
</dbReference>
<feature type="compositionally biased region" description="Pro residues" evidence="1">
    <location>
        <begin position="65"/>
        <end position="74"/>
    </location>
</feature>
<sequence length="216" mass="23886">MQPRARTSAAERQRMEAQRQCEQAKRDRITALTGEARHRGGGVPGRRPHRHGRRAGDRRHRPGPRPRPSPPAATPPRRRSRPPRRSSASPSSAGRPPAPPPRRSSANQRADRRAQQAQAEHEAAKTELRTAQLREQAARIEAAAQEREDYARLTPPRERSERRVARLLLAATPAGQDTQLDAVPLATIQEELSVGRTTASELRTAALGLVQGGYRP</sequence>
<dbReference type="Proteomes" id="UP001224433">
    <property type="component" value="Chromosome"/>
</dbReference>
<feature type="compositionally biased region" description="Low complexity" evidence="1">
    <location>
        <begin position="131"/>
        <end position="143"/>
    </location>
</feature>
<protein>
    <submittedName>
        <fullName evidence="2">Uncharacterized protein</fullName>
    </submittedName>
</protein>
<reference evidence="2 4" key="1">
    <citation type="submission" date="2023-03" db="EMBL/GenBank/DDBJ databases">
        <title>Isolation and description of six Streptomyces strains from soil environments, able to metabolize different microbial glucans.</title>
        <authorList>
            <person name="Widen T."/>
            <person name="Larsbrink J."/>
        </authorList>
    </citation>
    <scope>NUCLEOTIDE SEQUENCE [LARGE SCALE GENOMIC DNA]</scope>
    <source>
        <strain evidence="2 4">Alt3</strain>
    </source>
</reference>